<sequence length="100" mass="11337">MYRMSLSLTAKAHTHTIDNFWVITSQGARQQFGILMFVLWMSPAPLPDHLTPLPCLISLMNWLLHHLLIISASSQDMFPLLPLPLHNHPSLRFCTPAAHS</sequence>
<evidence type="ECO:0000313" key="1">
    <source>
        <dbReference type="EMBL" id="MBW0477710.1"/>
    </source>
</evidence>
<comment type="caution">
    <text evidence="1">The sequence shown here is derived from an EMBL/GenBank/DDBJ whole genome shotgun (WGS) entry which is preliminary data.</text>
</comment>
<accession>A0A9Q3C6R2</accession>
<evidence type="ECO:0000313" key="2">
    <source>
        <dbReference type="Proteomes" id="UP000765509"/>
    </source>
</evidence>
<keyword evidence="2" id="KW-1185">Reference proteome</keyword>
<name>A0A9Q3C6R2_9BASI</name>
<organism evidence="1 2">
    <name type="scientific">Austropuccinia psidii MF-1</name>
    <dbReference type="NCBI Taxonomy" id="1389203"/>
    <lineage>
        <taxon>Eukaryota</taxon>
        <taxon>Fungi</taxon>
        <taxon>Dikarya</taxon>
        <taxon>Basidiomycota</taxon>
        <taxon>Pucciniomycotina</taxon>
        <taxon>Pucciniomycetes</taxon>
        <taxon>Pucciniales</taxon>
        <taxon>Sphaerophragmiaceae</taxon>
        <taxon>Austropuccinia</taxon>
    </lineage>
</organism>
<dbReference type="Proteomes" id="UP000765509">
    <property type="component" value="Unassembled WGS sequence"/>
</dbReference>
<protein>
    <submittedName>
        <fullName evidence="1">Uncharacterized protein</fullName>
    </submittedName>
</protein>
<dbReference type="AlphaFoldDB" id="A0A9Q3C6R2"/>
<reference evidence="1" key="1">
    <citation type="submission" date="2021-03" db="EMBL/GenBank/DDBJ databases">
        <title>Draft genome sequence of rust myrtle Austropuccinia psidii MF-1, a brazilian biotype.</title>
        <authorList>
            <person name="Quecine M.C."/>
            <person name="Pachon D.M.R."/>
            <person name="Bonatelli M.L."/>
            <person name="Correr F.H."/>
            <person name="Franceschini L.M."/>
            <person name="Leite T.F."/>
            <person name="Margarido G.R.A."/>
            <person name="Almeida C.A."/>
            <person name="Ferrarezi J.A."/>
            <person name="Labate C.A."/>
        </authorList>
    </citation>
    <scope>NUCLEOTIDE SEQUENCE</scope>
    <source>
        <strain evidence="1">MF-1</strain>
    </source>
</reference>
<dbReference type="EMBL" id="AVOT02004900">
    <property type="protein sequence ID" value="MBW0477710.1"/>
    <property type="molecule type" value="Genomic_DNA"/>
</dbReference>
<proteinExistence type="predicted"/>
<gene>
    <name evidence="1" type="ORF">O181_017425</name>
</gene>